<gene>
    <name evidence="2" type="ORF">J2S48_002860</name>
</gene>
<dbReference type="InterPro" id="IPR035986">
    <property type="entry name" value="PKD_dom_sf"/>
</dbReference>
<dbReference type="InterPro" id="IPR013783">
    <property type="entry name" value="Ig-like_fold"/>
</dbReference>
<dbReference type="InterPro" id="IPR000601">
    <property type="entry name" value="PKD_dom"/>
</dbReference>
<dbReference type="PROSITE" id="PS50093">
    <property type="entry name" value="PKD"/>
    <property type="match status" value="1"/>
</dbReference>
<dbReference type="Pfam" id="PF00801">
    <property type="entry name" value="PKD"/>
    <property type="match status" value="1"/>
</dbReference>
<protein>
    <recommendedName>
        <fullName evidence="1">PKD domain-containing protein</fullName>
    </recommendedName>
</protein>
<dbReference type="Gene3D" id="2.60.40.10">
    <property type="entry name" value="Immunoglobulins"/>
    <property type="match status" value="1"/>
</dbReference>
<dbReference type="EMBL" id="JAVDYE010000001">
    <property type="protein sequence ID" value="MDR7383345.1"/>
    <property type="molecule type" value="Genomic_DNA"/>
</dbReference>
<name>A0ABU2CPS5_9MICO</name>
<sequence>MCFLRDLGGATAFAESCDEGHQLAYAGIECEDDEQPVGALFEQRRQGDGWSDAALVEEESCLAERRQQVDLPAAAARAFQEMQIAPSEVNVQPPDGWTLVNVDTIAFTESQPRTMSTSLFGIPVDIRAVPSSYSWDFGDGSAPLVTTDPGAPYPAHTVAHAYVKQGAVTISLTTTWHGQFRLAGEPTWHDVAGEGTTVSSSGSLEILEARARLVEDLYGG</sequence>
<feature type="domain" description="PKD" evidence="1">
    <location>
        <begin position="130"/>
        <end position="175"/>
    </location>
</feature>
<proteinExistence type="predicted"/>
<dbReference type="SUPFAM" id="SSF49299">
    <property type="entry name" value="PKD domain"/>
    <property type="match status" value="1"/>
</dbReference>
<dbReference type="CDD" id="cd00146">
    <property type="entry name" value="PKD"/>
    <property type="match status" value="1"/>
</dbReference>
<reference evidence="2 3" key="1">
    <citation type="submission" date="2023-07" db="EMBL/GenBank/DDBJ databases">
        <title>Sequencing the genomes of 1000 actinobacteria strains.</title>
        <authorList>
            <person name="Klenk H.-P."/>
        </authorList>
    </citation>
    <scope>NUCLEOTIDE SEQUENCE [LARGE SCALE GENOMIC DNA]</scope>
    <source>
        <strain evidence="2 3">DSM 45554</strain>
    </source>
</reference>
<organism evidence="2 3">
    <name type="scientific">Promicromonospora iranensis</name>
    <dbReference type="NCBI Taxonomy" id="1105144"/>
    <lineage>
        <taxon>Bacteria</taxon>
        <taxon>Bacillati</taxon>
        <taxon>Actinomycetota</taxon>
        <taxon>Actinomycetes</taxon>
        <taxon>Micrococcales</taxon>
        <taxon>Promicromonosporaceae</taxon>
        <taxon>Promicromonospora</taxon>
    </lineage>
</organism>
<accession>A0ABU2CPS5</accession>
<evidence type="ECO:0000313" key="2">
    <source>
        <dbReference type="EMBL" id="MDR7383345.1"/>
    </source>
</evidence>
<evidence type="ECO:0000313" key="3">
    <source>
        <dbReference type="Proteomes" id="UP001183585"/>
    </source>
</evidence>
<dbReference type="RefSeq" id="WP_274994609.1">
    <property type="nucleotide sequence ID" value="NZ_JAJQQP010000007.1"/>
</dbReference>
<comment type="caution">
    <text evidence="2">The sequence shown here is derived from an EMBL/GenBank/DDBJ whole genome shotgun (WGS) entry which is preliminary data.</text>
</comment>
<dbReference type="Proteomes" id="UP001183585">
    <property type="component" value="Unassembled WGS sequence"/>
</dbReference>
<keyword evidence="3" id="KW-1185">Reference proteome</keyword>
<evidence type="ECO:0000259" key="1">
    <source>
        <dbReference type="PROSITE" id="PS50093"/>
    </source>
</evidence>